<evidence type="ECO:0000313" key="3">
    <source>
        <dbReference type="Proteomes" id="UP000460317"/>
    </source>
</evidence>
<keyword evidence="1" id="KW-0238">DNA-binding</keyword>
<comment type="caution">
    <text evidence="1">The sequence shown here is derived from an EMBL/GenBank/DDBJ whole genome shotgun (WGS) entry which is preliminary data.</text>
</comment>
<dbReference type="EMBL" id="WCSB01000060">
    <property type="protein sequence ID" value="KAB4446819.1"/>
    <property type="molecule type" value="Genomic_DNA"/>
</dbReference>
<dbReference type="Proteomes" id="UP000460317">
    <property type="component" value="Unassembled WGS sequence"/>
</dbReference>
<evidence type="ECO:0000313" key="2">
    <source>
        <dbReference type="EMBL" id="KAB4447283.1"/>
    </source>
</evidence>
<reference evidence="1 3" key="1">
    <citation type="journal article" date="2019" name="Nat. Med.">
        <title>A library of human gut bacterial isolates paired with longitudinal multiomics data enables mechanistic microbiome research.</title>
        <authorList>
            <person name="Poyet M."/>
            <person name="Groussin M."/>
            <person name="Gibbons S.M."/>
            <person name="Avila-Pacheco J."/>
            <person name="Jiang X."/>
            <person name="Kearney S.M."/>
            <person name="Perrotta A.R."/>
            <person name="Berdy B."/>
            <person name="Zhao S."/>
            <person name="Lieberman T.D."/>
            <person name="Swanson P.K."/>
            <person name="Smith M."/>
            <person name="Roesemann S."/>
            <person name="Alexander J.E."/>
            <person name="Rich S.A."/>
            <person name="Livny J."/>
            <person name="Vlamakis H."/>
            <person name="Clish C."/>
            <person name="Bullock K."/>
            <person name="Deik A."/>
            <person name="Scott J."/>
            <person name="Pierce K.A."/>
            <person name="Xavier R.J."/>
            <person name="Alm E.J."/>
        </authorList>
    </citation>
    <scope>NUCLEOTIDE SEQUENCE [LARGE SCALE GENOMIC DNA]</scope>
    <source>
        <strain evidence="1 3">BIOML-A165</strain>
    </source>
</reference>
<feature type="non-terminal residue" evidence="1">
    <location>
        <position position="37"/>
    </location>
</feature>
<gene>
    <name evidence="2" type="ORF">GAN93_24305</name>
    <name evidence="1" type="ORF">GAN93_24895</name>
</gene>
<evidence type="ECO:0000313" key="1">
    <source>
        <dbReference type="EMBL" id="KAB4446819.1"/>
    </source>
</evidence>
<dbReference type="AlphaFoldDB" id="A0A7J5JAK9"/>
<dbReference type="GO" id="GO:0003677">
    <property type="term" value="F:DNA binding"/>
    <property type="evidence" value="ECO:0007669"/>
    <property type="project" value="UniProtKB-KW"/>
</dbReference>
<organism evidence="1 3">
    <name type="scientific">Bacteroides thetaiotaomicron</name>
    <dbReference type="NCBI Taxonomy" id="818"/>
    <lineage>
        <taxon>Bacteria</taxon>
        <taxon>Pseudomonadati</taxon>
        <taxon>Bacteroidota</taxon>
        <taxon>Bacteroidia</taxon>
        <taxon>Bacteroidales</taxon>
        <taxon>Bacteroidaceae</taxon>
        <taxon>Bacteroides</taxon>
    </lineage>
</organism>
<accession>A0A7J5JAK9</accession>
<sequence>MEIITFESKAYKELDNKITAIADYIFNHAEMAKQSEE</sequence>
<protein>
    <submittedName>
        <fullName evidence="1">DNA-binding protein</fullName>
    </submittedName>
</protein>
<name>A0A7J5JAK9_BACT4</name>
<dbReference type="EMBL" id="WCSB01000046">
    <property type="protein sequence ID" value="KAB4447283.1"/>
    <property type="molecule type" value="Genomic_DNA"/>
</dbReference>
<proteinExistence type="predicted"/>